<dbReference type="InterPro" id="IPR011990">
    <property type="entry name" value="TPR-like_helical_dom_sf"/>
</dbReference>
<dbReference type="Pfam" id="PF13181">
    <property type="entry name" value="TPR_8"/>
    <property type="match status" value="1"/>
</dbReference>
<dbReference type="Pfam" id="PF14559">
    <property type="entry name" value="TPR_19"/>
    <property type="match status" value="4"/>
</dbReference>
<feature type="signal peptide" evidence="4">
    <location>
        <begin position="1"/>
        <end position="21"/>
    </location>
</feature>
<dbReference type="RefSeq" id="WP_099616421.1">
    <property type="nucleotide sequence ID" value="NZ_KZ319339.1"/>
</dbReference>
<dbReference type="InterPro" id="IPR019734">
    <property type="entry name" value="TPR_rpt"/>
</dbReference>
<evidence type="ECO:0000256" key="3">
    <source>
        <dbReference type="PROSITE-ProRule" id="PRU00339"/>
    </source>
</evidence>
<dbReference type="Proteomes" id="UP000229044">
    <property type="component" value="Unassembled WGS sequence"/>
</dbReference>
<gene>
    <name evidence="5" type="ORF">CLH62_01685</name>
</gene>
<comment type="caution">
    <text evidence="5">The sequence shown here is derived from an EMBL/GenBank/DDBJ whole genome shotgun (WGS) entry which is preliminary data.</text>
</comment>
<dbReference type="PROSITE" id="PS51257">
    <property type="entry name" value="PROKAR_LIPOPROTEIN"/>
    <property type="match status" value="1"/>
</dbReference>
<protein>
    <submittedName>
        <fullName evidence="5">Uncharacterized protein</fullName>
    </submittedName>
</protein>
<proteinExistence type="predicted"/>
<feature type="repeat" description="TPR" evidence="3">
    <location>
        <begin position="528"/>
        <end position="561"/>
    </location>
</feature>
<evidence type="ECO:0000313" key="5">
    <source>
        <dbReference type="EMBL" id="PHQ26338.1"/>
    </source>
</evidence>
<name>A0A2G1VHX5_9GAMM</name>
<dbReference type="InterPro" id="IPR051012">
    <property type="entry name" value="CellSynth/LPSAsmb/PSIAsmb"/>
</dbReference>
<dbReference type="AlphaFoldDB" id="A0A2G1VHX5"/>
<keyword evidence="6" id="KW-1185">Reference proteome</keyword>
<reference evidence="5 6" key="1">
    <citation type="submission" date="2017-09" db="EMBL/GenBank/DDBJ databases">
        <title>The draft genome sequences of Marinobacter guineae M3B.</title>
        <authorList>
            <person name="Cao J."/>
        </authorList>
    </citation>
    <scope>NUCLEOTIDE SEQUENCE [LARGE SCALE GENOMIC DNA]</scope>
    <source>
        <strain evidence="5 6">M3B</strain>
    </source>
</reference>
<evidence type="ECO:0000256" key="4">
    <source>
        <dbReference type="SAM" id="SignalP"/>
    </source>
</evidence>
<dbReference type="SMART" id="SM00028">
    <property type="entry name" value="TPR"/>
    <property type="match status" value="13"/>
</dbReference>
<feature type="repeat" description="TPR" evidence="3">
    <location>
        <begin position="494"/>
        <end position="527"/>
    </location>
</feature>
<evidence type="ECO:0000256" key="2">
    <source>
        <dbReference type="ARBA" id="ARBA00022803"/>
    </source>
</evidence>
<dbReference type="OrthoDB" id="9766710at2"/>
<dbReference type="Pfam" id="PF13432">
    <property type="entry name" value="TPR_16"/>
    <property type="match status" value="2"/>
</dbReference>
<accession>A0A2G1VHX5</accession>
<keyword evidence="2 3" id="KW-0802">TPR repeat</keyword>
<dbReference type="Gene3D" id="1.25.40.10">
    <property type="entry name" value="Tetratricopeptide repeat domain"/>
    <property type="match status" value="3"/>
</dbReference>
<feature type="repeat" description="TPR" evidence="3">
    <location>
        <begin position="770"/>
        <end position="803"/>
    </location>
</feature>
<feature type="chain" id="PRO_5013632589" evidence="4">
    <location>
        <begin position="22"/>
        <end position="899"/>
    </location>
</feature>
<organism evidence="5 6">
    <name type="scientific">Marinobacter guineae</name>
    <dbReference type="NCBI Taxonomy" id="432303"/>
    <lineage>
        <taxon>Bacteria</taxon>
        <taxon>Pseudomonadati</taxon>
        <taxon>Pseudomonadota</taxon>
        <taxon>Gammaproteobacteria</taxon>
        <taxon>Pseudomonadales</taxon>
        <taxon>Marinobacteraceae</taxon>
        <taxon>Marinobacter</taxon>
    </lineage>
</organism>
<dbReference type="PANTHER" id="PTHR45586:SF14">
    <property type="entry name" value="TETRATRICOPEPTIDE TPR_2 REPEAT PROTEIN"/>
    <property type="match status" value="1"/>
</dbReference>
<dbReference type="PROSITE" id="PS50005">
    <property type="entry name" value="TPR"/>
    <property type="match status" value="3"/>
</dbReference>
<dbReference type="EMBL" id="NTFI01000001">
    <property type="protein sequence ID" value="PHQ26338.1"/>
    <property type="molecule type" value="Genomic_DNA"/>
</dbReference>
<keyword evidence="4" id="KW-0732">Signal</keyword>
<dbReference type="PANTHER" id="PTHR45586">
    <property type="entry name" value="TPR REPEAT-CONTAINING PROTEIN PA4667"/>
    <property type="match status" value="1"/>
</dbReference>
<sequence length="899" mass="99913">MKSVSAVRATLLSVAISLTLAGCSGDNNNNEMSQAEIQYLSHLDQSRFFQRQGELKASTLEARSAAELQPNNAEPYFIIIDNLLTAGDAVNAERQVNFLKDRIAPDALNDTTLNRIKLIRAKSKQLKGQSDEALNILDDLQNPDRPQQIQANLLKADTLFAKRQLDEAEQFYKKAQELDTSSVKPLIGLSRVAYARGNEQSAEDFIQQAEKVDPDSPELWLWKAQFAQTKENWQEAEDAYIRALEDVGQYDIMTYKKYETISSLIRVLREQGKAAEAFVYEEMLAKSAPGTIRSNLEAAQEAYEAGNLDDSARYLEEVLKQAPRHEQSALLLGMIRFRQGRMEEAERLLTPIVQNEDTEAAAKLLAATQIQLRNLEDAREILESLSDKETDPGVLAMVGITTIAGGENEAGEQFIEKSLELKPDNNQLRIRYARYLIQQNKTDRALAQLEEVIKSDPDSSGARQMIIQAHMNAGNQAAAISYADEWLKQKSESTEAMLARGQLALIQDNSELAEDLFSKAAQNSPQNHDPLLSLGALERSRGNSGKASEYFKQAVTLAPNNLQALQNLTNTLPRDQVAGFLRELLEQDPKASGPRLVLLEHSLLNGDTTTSTDHLAVLLEPVDENTPSRLSPLVASIFSNVAAQKINADEIVEAGKVLDRALGLFPENERIALQAANLAYQTGERDKANEIIRETKLNHPDSAQPFLMEASWMSGDQRYQEAAELYQLALEKQDNAAIQLRYAQALQRAGQSTKALEAMESAQSRYPDNRQITFALAIAYQEADRLGEAKEAYQTVIQTQPNNVIALNNLAWLYQQEEDPRALEVARKAFELKSDSAAVADTFGWILFKAGQHDESVPILEKAHAANPESTEIGLHLAEAYKAVGEQEKAKAILERVQQ</sequence>
<keyword evidence="1" id="KW-0677">Repeat</keyword>
<evidence type="ECO:0000256" key="1">
    <source>
        <dbReference type="ARBA" id="ARBA00022737"/>
    </source>
</evidence>
<evidence type="ECO:0000313" key="6">
    <source>
        <dbReference type="Proteomes" id="UP000229044"/>
    </source>
</evidence>
<dbReference type="SUPFAM" id="SSF48452">
    <property type="entry name" value="TPR-like"/>
    <property type="match status" value="3"/>
</dbReference>